<dbReference type="InterPro" id="IPR018253">
    <property type="entry name" value="DnaJ_domain_CS"/>
</dbReference>
<dbReference type="SMART" id="SM00028">
    <property type="entry name" value="TPR"/>
    <property type="match status" value="7"/>
</dbReference>
<dbReference type="Gene3D" id="1.25.40.10">
    <property type="entry name" value="Tetratricopeptide repeat domain"/>
    <property type="match status" value="2"/>
</dbReference>
<dbReference type="InterPro" id="IPR011990">
    <property type="entry name" value="TPR-like_helical_dom_sf"/>
</dbReference>
<dbReference type="PROSITE" id="PS00636">
    <property type="entry name" value="DNAJ_1"/>
    <property type="match status" value="1"/>
</dbReference>
<feature type="compositionally biased region" description="Low complexity" evidence="1">
    <location>
        <begin position="231"/>
        <end position="244"/>
    </location>
</feature>
<dbReference type="InterPro" id="IPR019734">
    <property type="entry name" value="TPR_rpt"/>
</dbReference>
<keyword evidence="4" id="KW-1185">Reference proteome</keyword>
<dbReference type="InterPro" id="IPR001623">
    <property type="entry name" value="DnaJ_domain"/>
</dbReference>
<name>A0A8X7P4T2_BRACI</name>
<reference evidence="3 4" key="1">
    <citation type="submission" date="2020-02" db="EMBL/GenBank/DDBJ databases">
        <authorList>
            <person name="Ma Q."/>
            <person name="Huang Y."/>
            <person name="Song X."/>
            <person name="Pei D."/>
        </authorList>
    </citation>
    <scope>NUCLEOTIDE SEQUENCE [LARGE SCALE GENOMIC DNA]</scope>
    <source>
        <strain evidence="3">Sxm20200214</strain>
        <tissue evidence="3">Leaf</tissue>
    </source>
</reference>
<sequence>MSPPAAVEIGSPPVEKVSSFFNPSSSSSSAFDQRSMDPPPSSSFFHFGSGSGEKTKSRQKPRLVKVRKNGRKVKGSSFPGETPPGFNPFAAPPTKVSVGSLHVNSVNDGESPGGKAFVFGVNGNSSDAKATSPCNAAVTPVSDEEEFSTPVGEFTPCNESRCSDNADSGKTGKESCRKPESGDDGKARDDDSEVNLPAEMMKKLNISEEARDAPPAFIFGSSGKCDAECKGAAASGSCSFSSNGFRQSENAADTRPSFHSSATFGDFKVPLCDPSLLKSSLFPEIGRTPVHVRSKRSSKDQRSNKVKGKKKQHEKCNDQASKGIESQEKLSSPGYPSPMDFSPYEGEKSSNQFATETPLTSLDHPPVFTAENSGSIRMPEFSFSASTSQGEISNKKLHSVKKYRRKVNNVFLKKNLNTTKQESGSSSVMPGECEVWRLRGNQAYKNGDMRKAEECYTHGISSSSSSDSSEYSVALCYGNRAAARISLGRLREAISDCETAASLDPSYIKAYMRAANCHLVLGELGSAVQYFNKCMESSSNICLDRRTTIESAEGLQQAQRVADYMNSASIFLEKRTADGASDALVPIANALSISSCSEKLLQMKAEALLMIRRYKEVIELCENTLQTAERNYVSAGPDGMINVDGIGSKHHSLMVWRWNMVSKSHFYLGNLETALDTLEKLQQVGSSRNENQEECRDSPASLVATISELLRYKNAGNEAVRAGKYTEAVEQYTAALSRNVDSRPFAAICFCNRAAANQALVQIADAIADCSLAMALDETYTKAVSRRATLHEMVRDYDQAASDLKRLISILVKQNGEKTKTSETSADRSITRKELKQARQRLSVMEEKSKEGIALDFFLIMGVKASDTAADIKKAYRKAALRHHPDKAAQILVRSESEGPWLKEILEEVHKGADRLFKTIGEAYSVLSDPTKRSDYELEEEIRKAKASRESYRSRKAGEASTTSPYQTSPGRRYWRHSERTYRSTASWW</sequence>
<comment type="caution">
    <text evidence="3">The sequence shown here is derived from an EMBL/GenBank/DDBJ whole genome shotgun (WGS) entry which is preliminary data.</text>
</comment>
<feature type="region of interest" description="Disordered" evidence="1">
    <location>
        <begin position="226"/>
        <end position="269"/>
    </location>
</feature>
<feature type="compositionally biased region" description="Basic and acidic residues" evidence="1">
    <location>
        <begin position="947"/>
        <end position="958"/>
    </location>
</feature>
<dbReference type="InterPro" id="IPR036869">
    <property type="entry name" value="J_dom_sf"/>
</dbReference>
<feature type="compositionally biased region" description="Basic residues" evidence="1">
    <location>
        <begin position="57"/>
        <end position="74"/>
    </location>
</feature>
<evidence type="ECO:0000256" key="1">
    <source>
        <dbReference type="SAM" id="MobiDB-lite"/>
    </source>
</evidence>
<dbReference type="PANTHER" id="PTHR45181">
    <property type="entry name" value="HEAT SHOCK PROTEIN DNAJ WITH TETRATRICOPEPTIDE REPEAT-CONTAINING PROTEIN"/>
    <property type="match status" value="1"/>
</dbReference>
<feature type="compositionally biased region" description="Basic and acidic residues" evidence="1">
    <location>
        <begin position="170"/>
        <end position="189"/>
    </location>
</feature>
<proteinExistence type="predicted"/>
<organism evidence="3 4">
    <name type="scientific">Brassica carinata</name>
    <name type="common">Ethiopian mustard</name>
    <name type="synonym">Abyssinian cabbage</name>
    <dbReference type="NCBI Taxonomy" id="52824"/>
    <lineage>
        <taxon>Eukaryota</taxon>
        <taxon>Viridiplantae</taxon>
        <taxon>Streptophyta</taxon>
        <taxon>Embryophyta</taxon>
        <taxon>Tracheophyta</taxon>
        <taxon>Spermatophyta</taxon>
        <taxon>Magnoliopsida</taxon>
        <taxon>eudicotyledons</taxon>
        <taxon>Gunneridae</taxon>
        <taxon>Pentapetalae</taxon>
        <taxon>rosids</taxon>
        <taxon>malvids</taxon>
        <taxon>Brassicales</taxon>
        <taxon>Brassicaceae</taxon>
        <taxon>Brassiceae</taxon>
        <taxon>Brassica</taxon>
    </lineage>
</organism>
<dbReference type="SUPFAM" id="SSF48452">
    <property type="entry name" value="TPR-like"/>
    <property type="match status" value="2"/>
</dbReference>
<dbReference type="PROSITE" id="PS50076">
    <property type="entry name" value="DNAJ_2"/>
    <property type="match status" value="1"/>
</dbReference>
<dbReference type="FunFam" id="1.25.40.10:FF:000672">
    <property type="entry name" value="DNAJ heat shock N-terminal domain-containing protein"/>
    <property type="match status" value="1"/>
</dbReference>
<dbReference type="PANTHER" id="PTHR45181:SF8">
    <property type="entry name" value="HEAT SHOCK PROTEIN DNAJ WITH TETRATRICOPEPTIDE REPEAT-CONTAINING PROTEIN"/>
    <property type="match status" value="1"/>
</dbReference>
<feature type="compositionally biased region" description="Polar residues" evidence="1">
    <location>
        <begin position="125"/>
        <end position="134"/>
    </location>
</feature>
<accession>A0A8X7P4T2</accession>
<feature type="compositionally biased region" description="Basic residues" evidence="1">
    <location>
        <begin position="304"/>
        <end position="313"/>
    </location>
</feature>
<dbReference type="SUPFAM" id="SSF46565">
    <property type="entry name" value="Chaperone J-domain"/>
    <property type="match status" value="1"/>
</dbReference>
<feature type="region of interest" description="Disordered" evidence="1">
    <location>
        <begin position="947"/>
        <end position="974"/>
    </location>
</feature>
<dbReference type="FunFam" id="1.10.287.110:FF:000101">
    <property type="entry name" value="DNAJ heat shock N-terminal domain-containing protein"/>
    <property type="match status" value="1"/>
</dbReference>
<dbReference type="OrthoDB" id="10250354at2759"/>
<feature type="compositionally biased region" description="Polar residues" evidence="1">
    <location>
        <begin position="349"/>
        <end position="360"/>
    </location>
</feature>
<evidence type="ECO:0000313" key="3">
    <source>
        <dbReference type="EMBL" id="KAG2244342.1"/>
    </source>
</evidence>
<feature type="compositionally biased region" description="Polar residues" evidence="1">
    <location>
        <begin position="157"/>
        <end position="168"/>
    </location>
</feature>
<dbReference type="Pfam" id="PF13181">
    <property type="entry name" value="TPR_8"/>
    <property type="match status" value="2"/>
</dbReference>
<dbReference type="SMART" id="SM00271">
    <property type="entry name" value="DnaJ"/>
    <property type="match status" value="1"/>
</dbReference>
<feature type="region of interest" description="Disordered" evidence="1">
    <location>
        <begin position="125"/>
        <end position="199"/>
    </location>
</feature>
<dbReference type="Proteomes" id="UP000886595">
    <property type="component" value="Unassembled WGS sequence"/>
</dbReference>
<dbReference type="AlphaFoldDB" id="A0A8X7P4T2"/>
<dbReference type="CDD" id="cd06257">
    <property type="entry name" value="DnaJ"/>
    <property type="match status" value="1"/>
</dbReference>
<feature type="domain" description="J" evidence="2">
    <location>
        <begin position="856"/>
        <end position="940"/>
    </location>
</feature>
<gene>
    <name evidence="3" type="ORF">Bca52824_093817</name>
</gene>
<feature type="region of interest" description="Disordered" evidence="1">
    <location>
        <begin position="1"/>
        <end position="91"/>
    </location>
</feature>
<protein>
    <recommendedName>
        <fullName evidence="2">J domain-containing protein</fullName>
    </recommendedName>
</protein>
<evidence type="ECO:0000259" key="2">
    <source>
        <dbReference type="PROSITE" id="PS50076"/>
    </source>
</evidence>
<feature type="region of interest" description="Disordered" evidence="1">
    <location>
        <begin position="288"/>
        <end position="365"/>
    </location>
</feature>
<dbReference type="Gene3D" id="1.10.287.110">
    <property type="entry name" value="DnaJ domain"/>
    <property type="match status" value="1"/>
</dbReference>
<feature type="compositionally biased region" description="Low complexity" evidence="1">
    <location>
        <begin position="18"/>
        <end position="31"/>
    </location>
</feature>
<dbReference type="EMBL" id="JAAMPC010000089">
    <property type="protein sequence ID" value="KAG2244342.1"/>
    <property type="molecule type" value="Genomic_DNA"/>
</dbReference>
<feature type="compositionally biased region" description="Polar residues" evidence="1">
    <location>
        <begin position="960"/>
        <end position="970"/>
    </location>
</feature>
<dbReference type="Pfam" id="PF00226">
    <property type="entry name" value="DnaJ"/>
    <property type="match status" value="1"/>
</dbReference>
<evidence type="ECO:0000313" key="4">
    <source>
        <dbReference type="Proteomes" id="UP000886595"/>
    </source>
</evidence>
<dbReference type="PRINTS" id="PR00625">
    <property type="entry name" value="JDOMAIN"/>
</dbReference>
<feature type="compositionally biased region" description="Polar residues" evidence="1">
    <location>
        <begin position="245"/>
        <end position="263"/>
    </location>
</feature>